<dbReference type="PANTHER" id="PTHR40257:SF1">
    <property type="entry name" value="DUF1330 DOMAIN-CONTAINING PROTEIN"/>
    <property type="match status" value="1"/>
</dbReference>
<feature type="domain" description="DUF1330" evidence="2">
    <location>
        <begin position="27"/>
        <end position="102"/>
    </location>
</feature>
<gene>
    <name evidence="3" type="ORF">SK571_45350</name>
</gene>
<accession>A0ABU4U8F3</accession>
<dbReference type="PANTHER" id="PTHR40257">
    <property type="match status" value="1"/>
</dbReference>
<evidence type="ECO:0000313" key="4">
    <source>
        <dbReference type="Proteomes" id="UP001271792"/>
    </source>
</evidence>
<dbReference type="InterPro" id="IPR011008">
    <property type="entry name" value="Dimeric_a/b-barrel"/>
</dbReference>
<dbReference type="Proteomes" id="UP001271792">
    <property type="component" value="Unassembled WGS sequence"/>
</dbReference>
<dbReference type="EMBL" id="JAXAVV010000050">
    <property type="protein sequence ID" value="MDX8056640.1"/>
    <property type="molecule type" value="Genomic_DNA"/>
</dbReference>
<dbReference type="Gene3D" id="3.30.70.100">
    <property type="match status" value="1"/>
</dbReference>
<keyword evidence="4" id="KW-1185">Reference proteome</keyword>
<name>A0ABU4U8F3_9PSEU</name>
<sequence>MKRLLAEDPGGPVVMLNLLRFAEGGAESYQEYARHLRETFPPRYGGEIIYAGTCSTVLVAEKGENWDAVIIVRYPDRTAFSRMVADPDYQEVTRLRTQALTEAVLQATTPRADPTPSANALVGRCRHDRDLRSKKATSTGDERAHVIRQSDSGNAKPRPLECVNTNSLRE</sequence>
<dbReference type="InterPro" id="IPR010753">
    <property type="entry name" value="DUF1330"/>
</dbReference>
<proteinExistence type="predicted"/>
<organism evidence="3 4">
    <name type="scientific">Lentzea kristufekii</name>
    <dbReference type="NCBI Taxonomy" id="3095430"/>
    <lineage>
        <taxon>Bacteria</taxon>
        <taxon>Bacillati</taxon>
        <taxon>Actinomycetota</taxon>
        <taxon>Actinomycetes</taxon>
        <taxon>Pseudonocardiales</taxon>
        <taxon>Pseudonocardiaceae</taxon>
        <taxon>Lentzea</taxon>
    </lineage>
</organism>
<comment type="caution">
    <text evidence="3">The sequence shown here is derived from an EMBL/GenBank/DDBJ whole genome shotgun (WGS) entry which is preliminary data.</text>
</comment>
<evidence type="ECO:0000313" key="3">
    <source>
        <dbReference type="EMBL" id="MDX8056640.1"/>
    </source>
</evidence>
<dbReference type="RefSeq" id="WP_319990292.1">
    <property type="nucleotide sequence ID" value="NZ_JAXAVV010000050.1"/>
</dbReference>
<reference evidence="3 4" key="1">
    <citation type="submission" date="2023-11" db="EMBL/GenBank/DDBJ databases">
        <title>Lentzea sokolovensis, sp. nov., Lentzea kristufkii, sp. nov., and Lentzea miocenensis, sp. nov., rare actinobacteria from Sokolov Coal Basin, Miocene lacustrine sediment, Czech Republic.</title>
        <authorList>
            <person name="Lara A."/>
            <person name="Kotroba L."/>
            <person name="Nouioui I."/>
            <person name="Neumann-Schaal M."/>
            <person name="Mast Y."/>
            <person name="Chronakova A."/>
        </authorList>
    </citation>
    <scope>NUCLEOTIDE SEQUENCE [LARGE SCALE GENOMIC DNA]</scope>
    <source>
        <strain evidence="3 4">BCCO 10_0798</strain>
    </source>
</reference>
<evidence type="ECO:0000259" key="2">
    <source>
        <dbReference type="Pfam" id="PF07045"/>
    </source>
</evidence>
<evidence type="ECO:0000256" key="1">
    <source>
        <dbReference type="SAM" id="MobiDB-lite"/>
    </source>
</evidence>
<dbReference type="SUPFAM" id="SSF54909">
    <property type="entry name" value="Dimeric alpha+beta barrel"/>
    <property type="match status" value="1"/>
</dbReference>
<dbReference type="Pfam" id="PF07045">
    <property type="entry name" value="DUF1330"/>
    <property type="match status" value="1"/>
</dbReference>
<feature type="region of interest" description="Disordered" evidence="1">
    <location>
        <begin position="130"/>
        <end position="170"/>
    </location>
</feature>
<protein>
    <submittedName>
        <fullName evidence="3">DUF1330 domain-containing protein</fullName>
    </submittedName>
</protein>